<comment type="caution">
    <text evidence="1">The sequence shown here is derived from an EMBL/GenBank/DDBJ whole genome shotgun (WGS) entry which is preliminary data.</text>
</comment>
<accession>L8JSG2</accession>
<sequence>MLTKANASNSFLPCVPRKPVFHGWAFLWHINFLFYTRGFTPGYKDFAPLGLHLL</sequence>
<proteinExistence type="predicted"/>
<name>L8JSG2_9BACT</name>
<dbReference type="EMBL" id="AMZN01000031">
    <property type="protein sequence ID" value="ELR71916.1"/>
    <property type="molecule type" value="Genomic_DNA"/>
</dbReference>
<dbReference type="Proteomes" id="UP000011135">
    <property type="component" value="Unassembled WGS sequence"/>
</dbReference>
<reference evidence="1 2" key="1">
    <citation type="submission" date="2012-12" db="EMBL/GenBank/DDBJ databases">
        <title>Genome assembly of Fulvivirga imtechensis AK7.</title>
        <authorList>
            <person name="Nupur N."/>
            <person name="Khatri I."/>
            <person name="Kumar R."/>
            <person name="Subramanian S."/>
            <person name="Pinnaka A."/>
        </authorList>
    </citation>
    <scope>NUCLEOTIDE SEQUENCE [LARGE SCALE GENOMIC DNA]</scope>
    <source>
        <strain evidence="1 2">AK7</strain>
    </source>
</reference>
<evidence type="ECO:0000313" key="2">
    <source>
        <dbReference type="Proteomes" id="UP000011135"/>
    </source>
</evidence>
<keyword evidence="2" id="KW-1185">Reference proteome</keyword>
<protein>
    <submittedName>
        <fullName evidence="1">Uncharacterized protein</fullName>
    </submittedName>
</protein>
<dbReference type="AlphaFoldDB" id="L8JSG2"/>
<gene>
    <name evidence="1" type="ORF">C900_02155</name>
</gene>
<organism evidence="1 2">
    <name type="scientific">Fulvivirga imtechensis AK7</name>
    <dbReference type="NCBI Taxonomy" id="1237149"/>
    <lineage>
        <taxon>Bacteria</taxon>
        <taxon>Pseudomonadati</taxon>
        <taxon>Bacteroidota</taxon>
        <taxon>Cytophagia</taxon>
        <taxon>Cytophagales</taxon>
        <taxon>Fulvivirgaceae</taxon>
        <taxon>Fulvivirga</taxon>
    </lineage>
</organism>
<evidence type="ECO:0000313" key="1">
    <source>
        <dbReference type="EMBL" id="ELR71916.1"/>
    </source>
</evidence>